<dbReference type="PROSITE" id="PS00582">
    <property type="entry name" value="RIBOSOMAL_L33"/>
    <property type="match status" value="1"/>
</dbReference>
<evidence type="ECO:0000313" key="9">
    <source>
        <dbReference type="Proteomes" id="UP000056090"/>
    </source>
</evidence>
<dbReference type="InterPro" id="IPR011332">
    <property type="entry name" value="Ribosomal_zn-bd"/>
</dbReference>
<dbReference type="EMBL" id="DNAN01000095">
    <property type="protein sequence ID" value="HAW74633.1"/>
    <property type="molecule type" value="Genomic_DNA"/>
</dbReference>
<dbReference type="GO" id="GO:0022625">
    <property type="term" value="C:cytosolic large ribosomal subunit"/>
    <property type="evidence" value="ECO:0007669"/>
    <property type="project" value="TreeGrafter"/>
</dbReference>
<organism evidence="6 9">
    <name type="scientific">Alteromonas australica</name>
    <dbReference type="NCBI Taxonomy" id="589873"/>
    <lineage>
        <taxon>Bacteria</taxon>
        <taxon>Pseudomonadati</taxon>
        <taxon>Pseudomonadota</taxon>
        <taxon>Gammaproteobacteria</taxon>
        <taxon>Alteromonadales</taxon>
        <taxon>Alteromonadaceae</taxon>
        <taxon>Alteromonas/Salinimonas group</taxon>
        <taxon>Alteromonas</taxon>
    </lineage>
</organism>
<evidence type="ECO:0000256" key="4">
    <source>
        <dbReference type="ARBA" id="ARBA00035176"/>
    </source>
</evidence>
<dbReference type="SUPFAM" id="SSF57829">
    <property type="entry name" value="Zn-binding ribosomal proteins"/>
    <property type="match status" value="1"/>
</dbReference>
<accession>A0A075NX58</accession>
<dbReference type="InterPro" id="IPR038584">
    <property type="entry name" value="Ribosomal_bL33_sf"/>
</dbReference>
<dbReference type="HAMAP" id="MF_00294">
    <property type="entry name" value="Ribosomal_bL33"/>
    <property type="match status" value="1"/>
</dbReference>
<dbReference type="FunFam" id="2.20.28.120:FF:000001">
    <property type="entry name" value="50S ribosomal protein L33"/>
    <property type="match status" value="1"/>
</dbReference>
<dbReference type="Proteomes" id="UP000056090">
    <property type="component" value="Chromosome"/>
</dbReference>
<dbReference type="KEGG" id="aaus:EP12_00295"/>
<name>A0A075NX58_9ALTE</name>
<dbReference type="InterPro" id="IPR001705">
    <property type="entry name" value="Ribosomal_bL33"/>
</dbReference>
<evidence type="ECO:0000313" key="8">
    <source>
        <dbReference type="EMBL" id="HBU51150.1"/>
    </source>
</evidence>
<reference evidence="6 9" key="1">
    <citation type="submission" date="2014-06" db="EMBL/GenBank/DDBJ databases">
        <title>Genomes of Alteromonas australica, a world apart.</title>
        <authorList>
            <person name="Gonzaga A."/>
            <person name="Lopez-Perez M."/>
            <person name="Rodriguez-Valera F."/>
        </authorList>
    </citation>
    <scope>NUCLEOTIDE SEQUENCE [LARGE SCALE GENOMIC DNA]</scope>
    <source>
        <strain evidence="6 9">H 17</strain>
    </source>
</reference>
<dbReference type="Proteomes" id="UP000264779">
    <property type="component" value="Unassembled WGS sequence"/>
</dbReference>
<dbReference type="NCBIfam" id="TIGR01023">
    <property type="entry name" value="rpmG_bact"/>
    <property type="match status" value="1"/>
</dbReference>
<dbReference type="PATRIC" id="fig|589873.4.peg.59"/>
<dbReference type="GeneID" id="83256334"/>
<dbReference type="RefSeq" id="WP_013786148.1">
    <property type="nucleotide sequence ID" value="NZ_CAJXAX010000010.1"/>
</dbReference>
<dbReference type="PANTHER" id="PTHR15238">
    <property type="entry name" value="54S RIBOSOMAL PROTEIN L39, MITOCHONDRIAL"/>
    <property type="match status" value="1"/>
</dbReference>
<dbReference type="InterPro" id="IPR018264">
    <property type="entry name" value="Ribosomal_bL33_CS"/>
</dbReference>
<keyword evidence="2 5" id="KW-0689">Ribosomal protein</keyword>
<sequence length="51" mass="5976">MRDKIKLVSSAGTGFFYTTDKNKRNMPGKMEIKKFDPVVRKHVMFKEAKIK</sequence>
<dbReference type="EMBL" id="CP008849">
    <property type="protein sequence ID" value="AIF97250.1"/>
    <property type="molecule type" value="Genomic_DNA"/>
</dbReference>
<dbReference type="AlphaFoldDB" id="A0A075NX58"/>
<evidence type="ECO:0000256" key="2">
    <source>
        <dbReference type="ARBA" id="ARBA00022980"/>
    </source>
</evidence>
<dbReference type="OrthoDB" id="21586at2"/>
<keyword evidence="9" id="KW-1185">Reference proteome</keyword>
<reference evidence="10 11" key="2">
    <citation type="journal article" date="2018" name="Nat. Biotechnol.">
        <title>A standardized bacterial taxonomy based on genome phylogeny substantially revises the tree of life.</title>
        <authorList>
            <person name="Parks D.H."/>
            <person name="Chuvochina M."/>
            <person name="Waite D.W."/>
            <person name="Rinke C."/>
            <person name="Skarshewski A."/>
            <person name="Chaumeil P.A."/>
            <person name="Hugenholtz P."/>
        </authorList>
    </citation>
    <scope>NUCLEOTIDE SEQUENCE [LARGE SCALE GENOMIC DNA]</scope>
    <source>
        <strain evidence="8">UBA11621</strain>
        <strain evidence="7">UBA11978</strain>
    </source>
</reference>
<evidence type="ECO:0000256" key="1">
    <source>
        <dbReference type="ARBA" id="ARBA00007596"/>
    </source>
</evidence>
<evidence type="ECO:0000313" key="7">
    <source>
        <dbReference type="EMBL" id="HAW74633.1"/>
    </source>
</evidence>
<dbReference type="STRING" id="589873.EP12_00295"/>
<protein>
    <recommendedName>
        <fullName evidence="4 5">Large ribosomal subunit protein bL33</fullName>
    </recommendedName>
</protein>
<dbReference type="GeneID" id="78253384"/>
<dbReference type="KEGG" id="aal:EP13_00285"/>
<keyword evidence="3 5" id="KW-0687">Ribonucleoprotein</keyword>
<evidence type="ECO:0000313" key="10">
    <source>
        <dbReference type="Proteomes" id="UP000263517"/>
    </source>
</evidence>
<dbReference type="NCBIfam" id="NF001860">
    <property type="entry name" value="PRK00595.1"/>
    <property type="match status" value="1"/>
</dbReference>
<evidence type="ECO:0000256" key="3">
    <source>
        <dbReference type="ARBA" id="ARBA00023274"/>
    </source>
</evidence>
<comment type="similarity">
    <text evidence="1 5">Belongs to the bacterial ribosomal protein bL33 family.</text>
</comment>
<dbReference type="eggNOG" id="COG0267">
    <property type="taxonomic scope" value="Bacteria"/>
</dbReference>
<evidence type="ECO:0000313" key="6">
    <source>
        <dbReference type="EMBL" id="AIF97250.1"/>
    </source>
</evidence>
<dbReference type="PANTHER" id="PTHR15238:SF1">
    <property type="entry name" value="LARGE RIBOSOMAL SUBUNIT PROTEIN BL33M"/>
    <property type="match status" value="1"/>
</dbReference>
<proteinExistence type="inferred from homology"/>
<evidence type="ECO:0000313" key="11">
    <source>
        <dbReference type="Proteomes" id="UP000264779"/>
    </source>
</evidence>
<dbReference type="Gene3D" id="2.20.28.120">
    <property type="entry name" value="Ribosomal protein L33"/>
    <property type="match status" value="1"/>
</dbReference>
<gene>
    <name evidence="5 6" type="primary">rpmG</name>
    <name evidence="7" type="ORF">DCW74_02740</name>
    <name evidence="8" type="ORF">DEB45_07805</name>
    <name evidence="6" type="ORF">EP13_00285</name>
</gene>
<dbReference type="GO" id="GO:0003735">
    <property type="term" value="F:structural constituent of ribosome"/>
    <property type="evidence" value="ECO:0007669"/>
    <property type="project" value="InterPro"/>
</dbReference>
<dbReference type="Pfam" id="PF00471">
    <property type="entry name" value="Ribosomal_L33"/>
    <property type="match status" value="1"/>
</dbReference>
<dbReference type="EMBL" id="DONK01000115">
    <property type="protein sequence ID" value="HBU51150.1"/>
    <property type="molecule type" value="Genomic_DNA"/>
</dbReference>
<evidence type="ECO:0000256" key="5">
    <source>
        <dbReference type="HAMAP-Rule" id="MF_00294"/>
    </source>
</evidence>
<dbReference type="Proteomes" id="UP000263517">
    <property type="component" value="Unassembled WGS sequence"/>
</dbReference>
<dbReference type="GO" id="GO:0006412">
    <property type="term" value="P:translation"/>
    <property type="evidence" value="ECO:0007669"/>
    <property type="project" value="UniProtKB-UniRule"/>
</dbReference>